<proteinExistence type="predicted"/>
<gene>
    <name evidence="1" type="ORF">PMACD_LOCUS15252</name>
</gene>
<dbReference type="EMBL" id="CAJOBZ010000070">
    <property type="protein sequence ID" value="CAF4946785.1"/>
    <property type="molecule type" value="Genomic_DNA"/>
</dbReference>
<evidence type="ECO:0000313" key="2">
    <source>
        <dbReference type="Proteomes" id="UP000663880"/>
    </source>
</evidence>
<comment type="caution">
    <text evidence="1">The sequence shown here is derived from an EMBL/GenBank/DDBJ whole genome shotgun (WGS) entry which is preliminary data.</text>
</comment>
<dbReference type="Proteomes" id="UP000663880">
    <property type="component" value="Unassembled WGS sequence"/>
</dbReference>
<reference evidence="1" key="1">
    <citation type="submission" date="2021-02" db="EMBL/GenBank/DDBJ databases">
        <authorList>
            <person name="Steward A R."/>
        </authorList>
    </citation>
    <scope>NUCLEOTIDE SEQUENCE</scope>
</reference>
<organism evidence="1 2">
    <name type="scientific">Pieris macdunnoughi</name>
    <dbReference type="NCBI Taxonomy" id="345717"/>
    <lineage>
        <taxon>Eukaryota</taxon>
        <taxon>Metazoa</taxon>
        <taxon>Ecdysozoa</taxon>
        <taxon>Arthropoda</taxon>
        <taxon>Hexapoda</taxon>
        <taxon>Insecta</taxon>
        <taxon>Pterygota</taxon>
        <taxon>Neoptera</taxon>
        <taxon>Endopterygota</taxon>
        <taxon>Lepidoptera</taxon>
        <taxon>Glossata</taxon>
        <taxon>Ditrysia</taxon>
        <taxon>Papilionoidea</taxon>
        <taxon>Pieridae</taxon>
        <taxon>Pierinae</taxon>
        <taxon>Pieris</taxon>
    </lineage>
</organism>
<dbReference type="AlphaFoldDB" id="A0A821XQF1"/>
<evidence type="ECO:0000313" key="1">
    <source>
        <dbReference type="EMBL" id="CAF4946785.1"/>
    </source>
</evidence>
<accession>A0A821XQF1</accession>
<name>A0A821XQF1_9NEOP</name>
<keyword evidence="2" id="KW-1185">Reference proteome</keyword>
<sequence>MSLPLSGCAKHAAGQSRAGLSDVVVEIADIQYDQGVVVDEDRDLVGADHVLAGAGDGTTGDADLARGDLRDANVAIEDTV</sequence>
<protein>
    <submittedName>
        <fullName evidence="1">Uncharacterized protein</fullName>
    </submittedName>
</protein>